<accession>A0A1G4IAK2</accession>
<organism evidence="1 2">
    <name type="scientific">Trypanosoma equiperdum</name>
    <dbReference type="NCBI Taxonomy" id="5694"/>
    <lineage>
        <taxon>Eukaryota</taxon>
        <taxon>Discoba</taxon>
        <taxon>Euglenozoa</taxon>
        <taxon>Kinetoplastea</taxon>
        <taxon>Metakinetoplastina</taxon>
        <taxon>Trypanosomatida</taxon>
        <taxon>Trypanosomatidae</taxon>
        <taxon>Trypanosoma</taxon>
    </lineage>
</organism>
<dbReference type="EMBL" id="CZPT02001189">
    <property type="protein sequence ID" value="SCU69287.1"/>
    <property type="molecule type" value="Genomic_DNA"/>
</dbReference>
<proteinExistence type="predicted"/>
<protein>
    <submittedName>
        <fullName evidence="1">Uncharacterized protein</fullName>
    </submittedName>
</protein>
<sequence length="127" mass="13996">MFNLRELPDDCVVAGPRGDMFFWHSAVAGFAEFEGIHCCVRTGMCGVDDILRRGSSPPVLPLPIGRRFGALDGLSAGANRLLATSRVVRELPRREELARRASWGVILPSISFFTTEETWLYLGEGAE</sequence>
<keyword evidence="2" id="KW-1185">Reference proteome</keyword>
<name>A0A1G4IAK2_TRYEQ</name>
<evidence type="ECO:0000313" key="2">
    <source>
        <dbReference type="Proteomes" id="UP000195570"/>
    </source>
</evidence>
<dbReference type="VEuPathDB" id="TriTrypDB:TEOVI_000085300"/>
<evidence type="ECO:0000313" key="1">
    <source>
        <dbReference type="EMBL" id="SCU69287.1"/>
    </source>
</evidence>
<dbReference type="GeneID" id="92374793"/>
<comment type="caution">
    <text evidence="1">The sequence shown here is derived from an EMBL/GenBank/DDBJ whole genome shotgun (WGS) entry which is preliminary data.</text>
</comment>
<reference evidence="1" key="1">
    <citation type="submission" date="2016-09" db="EMBL/GenBank/DDBJ databases">
        <authorList>
            <person name="Hebert L."/>
            <person name="Moumen B."/>
        </authorList>
    </citation>
    <scope>NUCLEOTIDE SEQUENCE [LARGE SCALE GENOMIC DNA]</scope>
    <source>
        <strain evidence="1">OVI</strain>
    </source>
</reference>
<dbReference type="AlphaFoldDB" id="A0A1G4IAK2"/>
<dbReference type="RefSeq" id="XP_067080278.1">
    <property type="nucleotide sequence ID" value="XM_067224177.1"/>
</dbReference>
<dbReference type="Proteomes" id="UP000195570">
    <property type="component" value="Unassembled WGS sequence"/>
</dbReference>
<gene>
    <name evidence="1" type="ORF">TEOVI_000085300</name>
</gene>